<reference evidence="12" key="1">
    <citation type="submission" date="2020-05" db="EMBL/GenBank/DDBJ databases">
        <title>Mycena genomes resolve the evolution of fungal bioluminescence.</title>
        <authorList>
            <person name="Tsai I.J."/>
        </authorList>
    </citation>
    <scope>NUCLEOTIDE SEQUENCE</scope>
    <source>
        <strain evidence="12">160909Yilan</strain>
    </source>
</reference>
<dbReference type="PANTHER" id="PTHR22930:SF228">
    <property type="entry name" value="PROTEIN ALP1-LIKE"/>
    <property type="match status" value="1"/>
</dbReference>
<feature type="domain" description="DUF8040" evidence="11">
    <location>
        <begin position="49"/>
        <end position="124"/>
    </location>
</feature>
<gene>
    <name evidence="12" type="ORF">MSAN_02420900</name>
</gene>
<evidence type="ECO:0000256" key="1">
    <source>
        <dbReference type="ARBA" id="ARBA00001968"/>
    </source>
</evidence>
<protein>
    <submittedName>
        <fullName evidence="12">Transposon en spm sub-class</fullName>
    </submittedName>
</protein>
<dbReference type="PANTHER" id="PTHR22930">
    <property type="match status" value="1"/>
</dbReference>
<dbReference type="Pfam" id="PF26138">
    <property type="entry name" value="DUF8040"/>
    <property type="match status" value="1"/>
</dbReference>
<keyword evidence="13" id="KW-1185">Reference proteome</keyword>
<dbReference type="Pfam" id="PF13359">
    <property type="entry name" value="DDE_Tnp_4"/>
    <property type="match status" value="1"/>
</dbReference>
<keyword evidence="9" id="KW-0732">Signal</keyword>
<keyword evidence="6" id="KW-0378">Hydrolase</keyword>
<evidence type="ECO:0000259" key="10">
    <source>
        <dbReference type="Pfam" id="PF13359"/>
    </source>
</evidence>
<comment type="subcellular location">
    <subcellularLocation>
        <location evidence="2">Nucleus</location>
    </subcellularLocation>
</comment>
<comment type="cofactor">
    <cofactor evidence="1">
        <name>a divalent metal cation</name>
        <dbReference type="ChEBI" id="CHEBI:60240"/>
    </cofactor>
</comment>
<evidence type="ECO:0000256" key="6">
    <source>
        <dbReference type="ARBA" id="ARBA00022801"/>
    </source>
</evidence>
<organism evidence="12 13">
    <name type="scientific">Mycena sanguinolenta</name>
    <dbReference type="NCBI Taxonomy" id="230812"/>
    <lineage>
        <taxon>Eukaryota</taxon>
        <taxon>Fungi</taxon>
        <taxon>Dikarya</taxon>
        <taxon>Basidiomycota</taxon>
        <taxon>Agaricomycotina</taxon>
        <taxon>Agaricomycetes</taxon>
        <taxon>Agaricomycetidae</taxon>
        <taxon>Agaricales</taxon>
        <taxon>Marasmiineae</taxon>
        <taxon>Mycenaceae</taxon>
        <taxon>Mycena</taxon>
    </lineage>
</organism>
<dbReference type="EMBL" id="JACAZH010000056">
    <property type="protein sequence ID" value="KAF7333264.1"/>
    <property type="molecule type" value="Genomic_DNA"/>
</dbReference>
<name>A0A8H7CD72_9AGAR</name>
<evidence type="ECO:0000256" key="5">
    <source>
        <dbReference type="ARBA" id="ARBA00022723"/>
    </source>
</evidence>
<dbReference type="OrthoDB" id="2430314at2759"/>
<keyword evidence="7" id="KW-0539">Nucleus</keyword>
<evidence type="ECO:0000256" key="9">
    <source>
        <dbReference type="SAM" id="SignalP"/>
    </source>
</evidence>
<dbReference type="InterPro" id="IPR027806">
    <property type="entry name" value="HARBI1_dom"/>
</dbReference>
<evidence type="ECO:0000313" key="13">
    <source>
        <dbReference type="Proteomes" id="UP000623467"/>
    </source>
</evidence>
<dbReference type="GO" id="GO:0005634">
    <property type="term" value="C:nucleus"/>
    <property type="evidence" value="ECO:0007669"/>
    <property type="project" value="UniProtKB-SubCell"/>
</dbReference>
<feature type="domain" description="DDE Tnp4" evidence="10">
    <location>
        <begin position="164"/>
        <end position="323"/>
    </location>
</feature>
<evidence type="ECO:0000256" key="3">
    <source>
        <dbReference type="ARBA" id="ARBA00006958"/>
    </source>
</evidence>
<comment type="caution">
    <text evidence="12">The sequence shown here is derived from an EMBL/GenBank/DDBJ whole genome shotgun (WGS) entry which is preliminary data.</text>
</comment>
<evidence type="ECO:0000256" key="2">
    <source>
        <dbReference type="ARBA" id="ARBA00004123"/>
    </source>
</evidence>
<dbReference type="InterPro" id="IPR045249">
    <property type="entry name" value="HARBI1-like"/>
</dbReference>
<evidence type="ECO:0000259" key="11">
    <source>
        <dbReference type="Pfam" id="PF26138"/>
    </source>
</evidence>
<sequence length="397" mass="45928">MPPPTALARHRRRRTLLALLFAHLLQLIAYAALVYQELIDPPDPIPYHTSILSGQGWVDELYNGHPNRINTEFGVRRHIFNILIAELRWLGYGQSRYVSLEEKLGIFLYTCISGIYFCEILDAFTDPDFYNRYVQLPTANTPLPQRFMDNPLLFPFFENALGGIDGTHIPSWPSKEDRQLQRDRKGQVSQNVLCCCSFDMRFQYAVTGYDGSAADATMFSQSRMEDFRIPEGKYYLADAGFPNCKALLVPYRGVRYHLNEWLRSNQSPQNPQELFNLRHAQARNVIERIFGVLKSRWGVLRAPLKYDMEIQARVPVALMAIHNLILKYDLEEDKESPDNEDDAYDPMPRLDADTDGELASSMVVPLEEQAEAEQRRDLIANAMWEQHVEYLRSQNRM</sequence>
<dbReference type="Proteomes" id="UP000623467">
    <property type="component" value="Unassembled WGS sequence"/>
</dbReference>
<dbReference type="InterPro" id="IPR058353">
    <property type="entry name" value="DUF8040"/>
</dbReference>
<dbReference type="GO" id="GO:0004518">
    <property type="term" value="F:nuclease activity"/>
    <property type="evidence" value="ECO:0007669"/>
    <property type="project" value="UniProtKB-KW"/>
</dbReference>
<evidence type="ECO:0000256" key="8">
    <source>
        <dbReference type="SAM" id="MobiDB-lite"/>
    </source>
</evidence>
<feature type="signal peptide" evidence="9">
    <location>
        <begin position="1"/>
        <end position="31"/>
    </location>
</feature>
<evidence type="ECO:0000256" key="7">
    <source>
        <dbReference type="ARBA" id="ARBA00023242"/>
    </source>
</evidence>
<dbReference type="AlphaFoldDB" id="A0A8H7CD72"/>
<feature type="compositionally biased region" description="Acidic residues" evidence="8">
    <location>
        <begin position="332"/>
        <end position="344"/>
    </location>
</feature>
<comment type="similarity">
    <text evidence="3">Belongs to the HARBI1 family.</text>
</comment>
<accession>A0A8H7CD72</accession>
<feature type="region of interest" description="Disordered" evidence="8">
    <location>
        <begin position="332"/>
        <end position="351"/>
    </location>
</feature>
<evidence type="ECO:0000313" key="12">
    <source>
        <dbReference type="EMBL" id="KAF7333264.1"/>
    </source>
</evidence>
<feature type="chain" id="PRO_5034965513" evidence="9">
    <location>
        <begin position="32"/>
        <end position="397"/>
    </location>
</feature>
<dbReference type="GO" id="GO:0016787">
    <property type="term" value="F:hydrolase activity"/>
    <property type="evidence" value="ECO:0007669"/>
    <property type="project" value="UniProtKB-KW"/>
</dbReference>
<proteinExistence type="inferred from homology"/>
<evidence type="ECO:0000256" key="4">
    <source>
        <dbReference type="ARBA" id="ARBA00022722"/>
    </source>
</evidence>
<dbReference type="GO" id="GO:0046872">
    <property type="term" value="F:metal ion binding"/>
    <property type="evidence" value="ECO:0007669"/>
    <property type="project" value="UniProtKB-KW"/>
</dbReference>
<keyword evidence="5" id="KW-0479">Metal-binding</keyword>
<keyword evidence="4" id="KW-0540">Nuclease</keyword>